<dbReference type="Proteomes" id="UP000009183">
    <property type="component" value="Chromosome 17"/>
</dbReference>
<dbReference type="InParanoid" id="F6GTD6"/>
<sequence>MILRLLFIFKIKKKSLFHHSFQDAEGQPDRGIETIAYPPPGCNSSARYCIVFELARGIYQGLG</sequence>
<name>F6GTD6_VITVI</name>
<protein>
    <submittedName>
        <fullName evidence="1">Uncharacterized protein</fullName>
    </submittedName>
</protein>
<dbReference type="HOGENOM" id="CLU_2890365_0_0_1"/>
<accession>F6GTD6</accession>
<dbReference type="EMBL" id="FN594950">
    <property type="protein sequence ID" value="CCB43145.1"/>
    <property type="molecule type" value="Genomic_DNA"/>
</dbReference>
<keyword evidence="2" id="KW-1185">Reference proteome</keyword>
<dbReference type="PaxDb" id="29760-VIT_17s0000g05170.t01"/>
<organism evidence="1 2">
    <name type="scientific">Vitis vinifera</name>
    <name type="common">Grape</name>
    <dbReference type="NCBI Taxonomy" id="29760"/>
    <lineage>
        <taxon>Eukaryota</taxon>
        <taxon>Viridiplantae</taxon>
        <taxon>Streptophyta</taxon>
        <taxon>Embryophyta</taxon>
        <taxon>Tracheophyta</taxon>
        <taxon>Spermatophyta</taxon>
        <taxon>Magnoliopsida</taxon>
        <taxon>eudicotyledons</taxon>
        <taxon>Gunneridae</taxon>
        <taxon>Pentapetalae</taxon>
        <taxon>rosids</taxon>
        <taxon>Vitales</taxon>
        <taxon>Vitaceae</taxon>
        <taxon>Viteae</taxon>
        <taxon>Vitis</taxon>
    </lineage>
</organism>
<reference evidence="2" key="1">
    <citation type="journal article" date="2007" name="Nature">
        <title>The grapevine genome sequence suggests ancestral hexaploidization in major angiosperm phyla.</title>
        <authorList>
            <consortium name="The French-Italian Public Consortium for Grapevine Genome Characterization."/>
            <person name="Jaillon O."/>
            <person name="Aury J.-M."/>
            <person name="Noel B."/>
            <person name="Policriti A."/>
            <person name="Clepet C."/>
            <person name="Casagrande A."/>
            <person name="Choisne N."/>
            <person name="Aubourg S."/>
            <person name="Vitulo N."/>
            <person name="Jubin C."/>
            <person name="Vezzi A."/>
            <person name="Legeai F."/>
            <person name="Hugueney P."/>
            <person name="Dasilva C."/>
            <person name="Horner D."/>
            <person name="Mica E."/>
            <person name="Jublot D."/>
            <person name="Poulain J."/>
            <person name="Bruyere C."/>
            <person name="Billault A."/>
            <person name="Segurens B."/>
            <person name="Gouyvenoux M."/>
            <person name="Ugarte E."/>
            <person name="Cattonaro F."/>
            <person name="Anthouard V."/>
            <person name="Vico V."/>
            <person name="Del Fabbro C."/>
            <person name="Alaux M."/>
            <person name="Di Gaspero G."/>
            <person name="Dumas V."/>
            <person name="Felice N."/>
            <person name="Paillard S."/>
            <person name="Juman I."/>
            <person name="Moroldo M."/>
            <person name="Scalabrin S."/>
            <person name="Canaguier A."/>
            <person name="Le Clainche I."/>
            <person name="Malacrida G."/>
            <person name="Durand E."/>
            <person name="Pesole G."/>
            <person name="Laucou V."/>
            <person name="Chatelet P."/>
            <person name="Merdinoglu D."/>
            <person name="Delledonne M."/>
            <person name="Pezzotti M."/>
            <person name="Lecharny A."/>
            <person name="Scarpelli C."/>
            <person name="Artiguenave F."/>
            <person name="Pe M.E."/>
            <person name="Valle G."/>
            <person name="Morgante M."/>
            <person name="Caboche M."/>
            <person name="Adam-Blondon A.-F."/>
            <person name="Weissenbach J."/>
            <person name="Quetier F."/>
            <person name="Wincker P."/>
        </authorList>
    </citation>
    <scope>NUCLEOTIDE SEQUENCE [LARGE SCALE GENOMIC DNA]</scope>
    <source>
        <strain evidence="2">cv. Pinot noir / PN40024</strain>
    </source>
</reference>
<gene>
    <name evidence="1" type="ordered locus">VIT_17s0000g05170</name>
</gene>
<dbReference type="AlphaFoldDB" id="F6GTD6"/>
<evidence type="ECO:0000313" key="1">
    <source>
        <dbReference type="EMBL" id="CCB43145.1"/>
    </source>
</evidence>
<proteinExistence type="predicted"/>
<evidence type="ECO:0000313" key="2">
    <source>
        <dbReference type="Proteomes" id="UP000009183"/>
    </source>
</evidence>